<evidence type="ECO:0000313" key="2">
    <source>
        <dbReference type="Proteomes" id="UP000464178"/>
    </source>
</evidence>
<organism evidence="1 2">
    <name type="scientific">Gemmata massiliana</name>
    <dbReference type="NCBI Taxonomy" id="1210884"/>
    <lineage>
        <taxon>Bacteria</taxon>
        <taxon>Pseudomonadati</taxon>
        <taxon>Planctomycetota</taxon>
        <taxon>Planctomycetia</taxon>
        <taxon>Gemmatales</taxon>
        <taxon>Gemmataceae</taxon>
        <taxon>Gemmata</taxon>
    </lineage>
</organism>
<dbReference type="KEGG" id="gms:SOIL9_48380"/>
<keyword evidence="2" id="KW-1185">Reference proteome</keyword>
<reference evidence="1 2" key="1">
    <citation type="submission" date="2019-05" db="EMBL/GenBank/DDBJ databases">
        <authorList>
            <consortium name="Science for Life Laboratories"/>
        </authorList>
    </citation>
    <scope>NUCLEOTIDE SEQUENCE [LARGE SCALE GENOMIC DNA]</scope>
    <source>
        <strain evidence="1">Soil9</strain>
    </source>
</reference>
<name>A0A6P2CWW1_9BACT</name>
<sequence length="219" mass="23728">MPCDSVLGGGRESGLDPSTDFAFFSRTRNVAWKASSTSTGSASTWWQGAQHGVAVSRDQRAEGRTVAVPHEPGEPFLITLGPAGFRTGRLAQGADDLGKGRPGHGGTSVMGRLHFTCHGAGREARGMCDSSLYPHPRDSRMDVPGTLTENTYPSSGHRSRFSELWWVCEAGTRTAGAGANSRGTFTRLLSPWVPQVHCHVRLSWELFKDHLSGSHRSRR</sequence>
<dbReference type="EMBL" id="LR593886">
    <property type="protein sequence ID" value="VTR92876.1"/>
    <property type="molecule type" value="Genomic_DNA"/>
</dbReference>
<proteinExistence type="predicted"/>
<protein>
    <submittedName>
        <fullName evidence="1">Uncharacterized protein</fullName>
    </submittedName>
</protein>
<evidence type="ECO:0000313" key="1">
    <source>
        <dbReference type="EMBL" id="VTR92876.1"/>
    </source>
</evidence>
<gene>
    <name evidence="1" type="ORF">SOIL9_48380</name>
</gene>
<accession>A0A6P2CWW1</accession>
<dbReference type="Proteomes" id="UP000464178">
    <property type="component" value="Chromosome"/>
</dbReference>
<dbReference type="AlphaFoldDB" id="A0A6P2CWW1"/>